<feature type="transmembrane region" description="Helical" evidence="8">
    <location>
        <begin position="138"/>
        <end position="162"/>
    </location>
</feature>
<feature type="domain" description="Major facilitator superfamily (MFS) profile" evidence="9">
    <location>
        <begin position="11"/>
        <end position="403"/>
    </location>
</feature>
<evidence type="ECO:0000256" key="8">
    <source>
        <dbReference type="RuleBase" id="RU365088"/>
    </source>
</evidence>
<keyword evidence="4" id="KW-1003">Cell membrane</keyword>
<gene>
    <name evidence="10" type="ORF">TOI97_02095</name>
</gene>
<accession>A0ABU5GNR9</accession>
<keyword evidence="5 8" id="KW-0812">Transmembrane</keyword>
<comment type="subcellular location">
    <subcellularLocation>
        <location evidence="8">Cell inner membrane</location>
        <topology evidence="8">Multi-pass membrane protein</topology>
    </subcellularLocation>
    <subcellularLocation>
        <location evidence="1">Cell membrane</location>
        <topology evidence="1">Multi-pass membrane protein</topology>
    </subcellularLocation>
</comment>
<feature type="transmembrane region" description="Helical" evidence="8">
    <location>
        <begin position="105"/>
        <end position="126"/>
    </location>
</feature>
<dbReference type="InterPro" id="IPR020846">
    <property type="entry name" value="MFS_dom"/>
</dbReference>
<keyword evidence="8" id="KW-0997">Cell inner membrane</keyword>
<dbReference type="InterPro" id="IPR011701">
    <property type="entry name" value="MFS"/>
</dbReference>
<dbReference type="RefSeq" id="WP_321552685.1">
    <property type="nucleotide sequence ID" value="NZ_JAXIVU010000002.1"/>
</dbReference>
<evidence type="ECO:0000259" key="9">
    <source>
        <dbReference type="PROSITE" id="PS50850"/>
    </source>
</evidence>
<evidence type="ECO:0000256" key="5">
    <source>
        <dbReference type="ARBA" id="ARBA00022692"/>
    </source>
</evidence>
<name>A0ABU5GNR9_9GAMM</name>
<keyword evidence="3 8" id="KW-0813">Transport</keyword>
<feature type="transmembrane region" description="Helical" evidence="8">
    <location>
        <begin position="373"/>
        <end position="394"/>
    </location>
</feature>
<feature type="transmembrane region" description="Helical" evidence="8">
    <location>
        <begin position="81"/>
        <end position="99"/>
    </location>
</feature>
<sequence>MNSVSAKKSLSLQLVFLLASLSALVAAAIDMYLPAFPTMATSLNITPGQVQQTLSVFLIGLGVGQGLYGPFLDRFGRKPPLLFGIALFTIGSFSAALSTSFEGLLVARFLQAVGAAAGSVASRAVVTDTCDPQSSARIYSILMQVMMIAPITAPLLGSLILSYGEWHLIFWVLTVFGLMSMFFTLRLLPETLAIEHRVPLSIRNIVRNYALQISNPSFFFYTLATSCTLGCLFIYLNNSPFIFIEMFQLTPNQFSYIFAANALLMIGMSQINLRLLKFYSAMRILILGLGGFMGIGLLLFALVQFDWVALWSYSVLLGFGIAMSGLITGNLTAVTMAHTQQHAGTASSLMGLLQFLLAAVIGFLASITAPPSLYTMPAALLILGSAALGLCWLARYFSLQGTPAP</sequence>
<feature type="transmembrane region" description="Helical" evidence="8">
    <location>
        <begin position="349"/>
        <end position="367"/>
    </location>
</feature>
<evidence type="ECO:0000313" key="11">
    <source>
        <dbReference type="Proteomes" id="UP001294570"/>
    </source>
</evidence>
<feature type="transmembrane region" description="Helical" evidence="8">
    <location>
        <begin position="311"/>
        <end position="337"/>
    </location>
</feature>
<feature type="transmembrane region" description="Helical" evidence="8">
    <location>
        <begin position="218"/>
        <end position="236"/>
    </location>
</feature>
<feature type="transmembrane region" description="Helical" evidence="8">
    <location>
        <begin position="168"/>
        <end position="188"/>
    </location>
</feature>
<proteinExistence type="inferred from homology"/>
<dbReference type="EMBL" id="JAXIVU010000002">
    <property type="protein sequence ID" value="MDY7218374.1"/>
    <property type="molecule type" value="Genomic_DNA"/>
</dbReference>
<evidence type="ECO:0000256" key="6">
    <source>
        <dbReference type="ARBA" id="ARBA00022989"/>
    </source>
</evidence>
<protein>
    <recommendedName>
        <fullName evidence="8">Bcr/CflA family efflux transporter</fullName>
    </recommendedName>
</protein>
<reference evidence="10 11" key="1">
    <citation type="submission" date="2023-12" db="EMBL/GenBank/DDBJ databases">
        <title>Denitrificimonas halotolerans sp. nov.,a novel species isolated from landfill leachate.</title>
        <authorList>
            <person name="Wang S."/>
        </authorList>
    </citation>
    <scope>NUCLEOTIDE SEQUENCE [LARGE SCALE GENOMIC DNA]</scope>
    <source>
        <strain evidence="10 11">JX-1</strain>
    </source>
</reference>
<evidence type="ECO:0000256" key="2">
    <source>
        <dbReference type="ARBA" id="ARBA00006236"/>
    </source>
</evidence>
<evidence type="ECO:0000313" key="10">
    <source>
        <dbReference type="EMBL" id="MDY7218374.1"/>
    </source>
</evidence>
<organism evidence="10 11">
    <name type="scientific">Denitrificimonas halotolerans</name>
    <dbReference type="NCBI Taxonomy" id="3098930"/>
    <lineage>
        <taxon>Bacteria</taxon>
        <taxon>Pseudomonadati</taxon>
        <taxon>Pseudomonadota</taxon>
        <taxon>Gammaproteobacteria</taxon>
        <taxon>Pseudomonadales</taxon>
        <taxon>Pseudomonadaceae</taxon>
        <taxon>Denitrificimonas</taxon>
    </lineage>
</organism>
<evidence type="ECO:0000256" key="4">
    <source>
        <dbReference type="ARBA" id="ARBA00022475"/>
    </source>
</evidence>
<keyword evidence="7 8" id="KW-0472">Membrane</keyword>
<dbReference type="PANTHER" id="PTHR23502:SF132">
    <property type="entry name" value="POLYAMINE TRANSPORTER 2-RELATED"/>
    <property type="match status" value="1"/>
</dbReference>
<dbReference type="CDD" id="cd17320">
    <property type="entry name" value="MFS_MdfA_MDR_like"/>
    <property type="match status" value="1"/>
</dbReference>
<dbReference type="PROSITE" id="PS50850">
    <property type="entry name" value="MFS"/>
    <property type="match status" value="1"/>
</dbReference>
<dbReference type="Pfam" id="PF07690">
    <property type="entry name" value="MFS_1"/>
    <property type="match status" value="1"/>
</dbReference>
<keyword evidence="6 8" id="KW-1133">Transmembrane helix</keyword>
<evidence type="ECO:0000256" key="7">
    <source>
        <dbReference type="ARBA" id="ARBA00023136"/>
    </source>
</evidence>
<feature type="transmembrane region" description="Helical" evidence="8">
    <location>
        <begin position="256"/>
        <end position="273"/>
    </location>
</feature>
<keyword evidence="11" id="KW-1185">Reference proteome</keyword>
<feature type="transmembrane region" description="Helical" evidence="8">
    <location>
        <begin position="285"/>
        <end position="305"/>
    </location>
</feature>
<comment type="similarity">
    <text evidence="2 8">Belongs to the major facilitator superfamily. Bcr/CmlA family.</text>
</comment>
<dbReference type="NCBIfam" id="TIGR00710">
    <property type="entry name" value="efflux_Bcr_CflA"/>
    <property type="match status" value="1"/>
</dbReference>
<evidence type="ECO:0000256" key="1">
    <source>
        <dbReference type="ARBA" id="ARBA00004651"/>
    </source>
</evidence>
<dbReference type="PANTHER" id="PTHR23502">
    <property type="entry name" value="MAJOR FACILITATOR SUPERFAMILY"/>
    <property type="match status" value="1"/>
</dbReference>
<dbReference type="Proteomes" id="UP001294570">
    <property type="component" value="Unassembled WGS sequence"/>
</dbReference>
<feature type="transmembrane region" description="Helical" evidence="8">
    <location>
        <begin position="50"/>
        <end position="69"/>
    </location>
</feature>
<comment type="caution">
    <text evidence="10">The sequence shown here is derived from an EMBL/GenBank/DDBJ whole genome shotgun (WGS) entry which is preliminary data.</text>
</comment>
<dbReference type="SUPFAM" id="SSF103473">
    <property type="entry name" value="MFS general substrate transporter"/>
    <property type="match status" value="1"/>
</dbReference>
<dbReference type="InterPro" id="IPR036259">
    <property type="entry name" value="MFS_trans_sf"/>
</dbReference>
<comment type="caution">
    <text evidence="8">Lacks conserved residue(s) required for the propagation of feature annotation.</text>
</comment>
<dbReference type="Gene3D" id="1.20.1720.10">
    <property type="entry name" value="Multidrug resistance protein D"/>
    <property type="match status" value="1"/>
</dbReference>
<dbReference type="InterPro" id="IPR004812">
    <property type="entry name" value="Efflux_drug-R_Bcr/CmlA"/>
</dbReference>
<evidence type="ECO:0000256" key="3">
    <source>
        <dbReference type="ARBA" id="ARBA00022448"/>
    </source>
</evidence>